<accession>A0A4R4Y8I7</accession>
<protein>
    <submittedName>
        <fullName evidence="2">Uncharacterized protein</fullName>
    </submittedName>
</protein>
<reference evidence="2 3" key="1">
    <citation type="submission" date="2019-03" db="EMBL/GenBank/DDBJ databases">
        <title>Draft genome sequences of novel Actinobacteria.</title>
        <authorList>
            <person name="Sahin N."/>
            <person name="Ay H."/>
            <person name="Saygin H."/>
        </authorList>
    </citation>
    <scope>NUCLEOTIDE SEQUENCE [LARGE SCALE GENOMIC DNA]</scope>
    <source>
        <strain evidence="2 3">7K502</strain>
    </source>
</reference>
<keyword evidence="3" id="KW-1185">Reference proteome</keyword>
<evidence type="ECO:0000313" key="2">
    <source>
        <dbReference type="EMBL" id="TDD40666.1"/>
    </source>
</evidence>
<dbReference type="EMBL" id="SMKW01000068">
    <property type="protein sequence ID" value="TDD40666.1"/>
    <property type="molecule type" value="Genomic_DNA"/>
</dbReference>
<gene>
    <name evidence="2" type="ORF">E1288_34910</name>
</gene>
<evidence type="ECO:0000256" key="1">
    <source>
        <dbReference type="SAM" id="MobiDB-lite"/>
    </source>
</evidence>
<organism evidence="2 3">
    <name type="scientific">Saccharopolyspora elongata</name>
    <dbReference type="NCBI Taxonomy" id="2530387"/>
    <lineage>
        <taxon>Bacteria</taxon>
        <taxon>Bacillati</taxon>
        <taxon>Actinomycetota</taxon>
        <taxon>Actinomycetes</taxon>
        <taxon>Pseudonocardiales</taxon>
        <taxon>Pseudonocardiaceae</taxon>
        <taxon>Saccharopolyspora</taxon>
    </lineage>
</organism>
<evidence type="ECO:0000313" key="3">
    <source>
        <dbReference type="Proteomes" id="UP000294947"/>
    </source>
</evidence>
<name>A0A4R4Y8I7_9PSEU</name>
<feature type="region of interest" description="Disordered" evidence="1">
    <location>
        <begin position="87"/>
        <end position="112"/>
    </location>
</feature>
<dbReference type="Proteomes" id="UP000294947">
    <property type="component" value="Unassembled WGS sequence"/>
</dbReference>
<sequence length="112" mass="12034">MRTGKASCRGYVRPGRGLVCLIDGPLRPGVPIFAAALPASSHAAPLAGQHQHGLVARWRSTRATYQNPASLDITVTVDVALCREYSGSPKRTRRVPDTNLGPRFSIRGSGQR</sequence>
<proteinExistence type="predicted"/>
<dbReference type="AlphaFoldDB" id="A0A4R4Y8I7"/>
<comment type="caution">
    <text evidence="2">The sequence shown here is derived from an EMBL/GenBank/DDBJ whole genome shotgun (WGS) entry which is preliminary data.</text>
</comment>